<organism evidence="3 4">
    <name type="scientific">Amborella trichopoda</name>
    <dbReference type="NCBI Taxonomy" id="13333"/>
    <lineage>
        <taxon>Eukaryota</taxon>
        <taxon>Viridiplantae</taxon>
        <taxon>Streptophyta</taxon>
        <taxon>Embryophyta</taxon>
        <taxon>Tracheophyta</taxon>
        <taxon>Spermatophyta</taxon>
        <taxon>Magnoliopsida</taxon>
        <taxon>Amborellales</taxon>
        <taxon>Amborellaceae</taxon>
        <taxon>Amborella</taxon>
    </lineage>
</organism>
<dbReference type="HOGENOM" id="CLU_1519883_0_0_1"/>
<dbReference type="Gramene" id="ERM97991">
    <property type="protein sequence ID" value="ERM97991"/>
    <property type="gene ID" value="AMTR_s00117p00131100"/>
</dbReference>
<reference evidence="4" key="1">
    <citation type="journal article" date="2013" name="Science">
        <title>The Amborella genome and the evolution of flowering plants.</title>
        <authorList>
            <consortium name="Amborella Genome Project"/>
        </authorList>
    </citation>
    <scope>NUCLEOTIDE SEQUENCE [LARGE SCALE GENOMIC DNA]</scope>
</reference>
<sequence length="177" mass="19473">MPGPALIPSPDRAGLGQAKLPCIGPGLGQALRTQFVSQSLIFRAGPTGQDAATYLIATLFCGGHHSCSIISMGNDDSKDSSWFSWQPTERRATDDTVELGRQETLRDKLAFSLWDRQFYPELVERGSHMLQIDFDSNKGGLSLNPNFYVDFGAESDRPCLAHEMRYPGGDCTSDIWV</sequence>
<dbReference type="Pfam" id="PF05694">
    <property type="entry name" value="SBP56"/>
    <property type="match status" value="1"/>
</dbReference>
<dbReference type="Proteomes" id="UP000017836">
    <property type="component" value="Unassembled WGS sequence"/>
</dbReference>
<evidence type="ECO:0000313" key="3">
    <source>
        <dbReference type="EMBL" id="ERM97991.1"/>
    </source>
</evidence>
<dbReference type="InterPro" id="IPR008826">
    <property type="entry name" value="Se-bd"/>
</dbReference>
<dbReference type="EMBL" id="KI395608">
    <property type="protein sequence ID" value="ERM97991.1"/>
    <property type="molecule type" value="Genomic_DNA"/>
</dbReference>
<evidence type="ECO:0000256" key="1">
    <source>
        <dbReference type="ARBA" id="ARBA00005606"/>
    </source>
</evidence>
<proteinExistence type="inferred from homology"/>
<evidence type="ECO:0000313" key="4">
    <source>
        <dbReference type="Proteomes" id="UP000017836"/>
    </source>
</evidence>
<keyword evidence="4" id="KW-1185">Reference proteome</keyword>
<dbReference type="GO" id="GO:0008430">
    <property type="term" value="F:selenium binding"/>
    <property type="evidence" value="ECO:0007669"/>
    <property type="project" value="InterPro"/>
</dbReference>
<protein>
    <submittedName>
        <fullName evidence="3">Uncharacterized protein</fullName>
    </submittedName>
</protein>
<keyword evidence="2" id="KW-0711">Selenium</keyword>
<dbReference type="PANTHER" id="PTHR23300">
    <property type="entry name" value="METHANETHIOL OXIDASE"/>
    <property type="match status" value="1"/>
</dbReference>
<evidence type="ECO:0000256" key="2">
    <source>
        <dbReference type="ARBA" id="ARBA00023266"/>
    </source>
</evidence>
<dbReference type="AlphaFoldDB" id="W1NP20"/>
<name>W1NP20_AMBTC</name>
<dbReference type="PANTHER" id="PTHR23300:SF0">
    <property type="entry name" value="METHANETHIOL OXIDASE"/>
    <property type="match status" value="1"/>
</dbReference>
<comment type="similarity">
    <text evidence="1">Belongs to the selenium-binding protein family.</text>
</comment>
<gene>
    <name evidence="3" type="ORF">AMTR_s00117p00131100</name>
</gene>
<dbReference type="eggNOG" id="KOG0918">
    <property type="taxonomic scope" value="Eukaryota"/>
</dbReference>
<accession>W1NP20</accession>